<dbReference type="InterPro" id="IPR036188">
    <property type="entry name" value="FAD/NAD-bd_sf"/>
</dbReference>
<dbReference type="GO" id="GO:0016117">
    <property type="term" value="P:carotenoid biosynthetic process"/>
    <property type="evidence" value="ECO:0007669"/>
    <property type="project" value="UniProtKB-KW"/>
</dbReference>
<keyword evidence="3" id="KW-0125">Carotenoid biosynthesis</keyword>
<reference evidence="6" key="1">
    <citation type="submission" date="2014-11" db="EMBL/GenBank/DDBJ databases">
        <authorList>
            <person name="Zhu J."/>
            <person name="Qi W."/>
            <person name="Song R."/>
        </authorList>
    </citation>
    <scope>NUCLEOTIDE SEQUENCE</scope>
</reference>
<evidence type="ECO:0000313" key="6">
    <source>
        <dbReference type="EMBL" id="ANV81247.1"/>
    </source>
</evidence>
<dbReference type="NCBIfam" id="TIGR02734">
    <property type="entry name" value="crtI_fam"/>
    <property type="match status" value="1"/>
</dbReference>
<protein>
    <submittedName>
        <fullName evidence="6">Phytoene dehydrogenase</fullName>
    </submittedName>
</protein>
<dbReference type="AlphaFoldDB" id="A0A1B1TG25"/>
<evidence type="ECO:0000256" key="2">
    <source>
        <dbReference type="ARBA" id="ARBA00006046"/>
    </source>
</evidence>
<dbReference type="PANTHER" id="PTHR43734:SF1">
    <property type="entry name" value="PHYTOENE DESATURASE"/>
    <property type="match status" value="1"/>
</dbReference>
<evidence type="ECO:0000256" key="3">
    <source>
        <dbReference type="ARBA" id="ARBA00022746"/>
    </source>
</evidence>
<sequence>MPRPSQLTMEESSKPTAIIIGAGPGGLASALLLAYSGVDVTILEKEEKVGGRTKLVHKDGFTFDRGPTFFHYPEVIEEIFQAIGRDAHKELGLMPLDPMYRLVFGAGGHIDATSNLDQMTERIRELAGDKNAKGFEKYVLQNRKKLNFSKQCLQTPWTSPLNVLSKRAMRVATILKPWASVAGDLSKHFDDERVRLAMSFQTKYLGMSPFHAPSLFTILAFLEYEHGIFHAKGGLGSITSRMGEIAEELGVKIRCSTPVKSLIYEGKTVVGARIEGEEIHADKVIVNADFAHAMTTLVPDEKRKKWSNKKLEKKGYSCSTFMLYLGVDKMYDLPHHQIYASSAYEQNLHDITNHKLTWDDPSVYVQNASITDDSLAPKGQSTVYVLVPVPNTHDTIVWDDIKADYRDIIVKQLAKLGYDDIADHIVSETVVTPDDWGASDIYRGAVFNLTHDLKQMLWRRPQNRFEEAKNLYIVGGGTHPGSGLPTIFESARISSKLVLADMGLDPDWNGVSNWFADMKKPKLKKASKVSMKNNATGEGHVA</sequence>
<evidence type="ECO:0000256" key="4">
    <source>
        <dbReference type="ARBA" id="ARBA00023002"/>
    </source>
</evidence>
<evidence type="ECO:0000256" key="1">
    <source>
        <dbReference type="ARBA" id="ARBA00004829"/>
    </source>
</evidence>
<accession>A0A1B1TG25</accession>
<comment type="pathway">
    <text evidence="1">Carotenoid biosynthesis.</text>
</comment>
<name>A0A1B1TG25_9ARCH</name>
<dbReference type="InterPro" id="IPR008150">
    <property type="entry name" value="Phytoene_DH_bac_CS"/>
</dbReference>
<reference evidence="6" key="2">
    <citation type="journal article" date="2015" name="ISME J.">
        <title>A new class of marine Euryarchaeota group II from the Mediterranean deep chlorophyll maximum.</title>
        <authorList>
            <person name="Martin-Cuadrado A.B."/>
            <person name="Garcia-Heredia I."/>
            <person name="Molto A.G."/>
            <person name="Lopez-Ubeda R."/>
            <person name="Kimes N."/>
            <person name="Lopez-Garcia P."/>
            <person name="Moreira D."/>
            <person name="Rodriguez-Valera F."/>
        </authorList>
    </citation>
    <scope>NUCLEOTIDE SEQUENCE</scope>
</reference>
<dbReference type="PRINTS" id="PR00420">
    <property type="entry name" value="RNGMNOXGNASE"/>
</dbReference>
<dbReference type="InterPro" id="IPR002937">
    <property type="entry name" value="Amino_oxidase"/>
</dbReference>
<proteinExistence type="inferred from homology"/>
<dbReference type="PROSITE" id="PS00982">
    <property type="entry name" value="PHYTOENE_DH"/>
    <property type="match status" value="1"/>
</dbReference>
<dbReference type="GO" id="GO:0016627">
    <property type="term" value="F:oxidoreductase activity, acting on the CH-CH group of donors"/>
    <property type="evidence" value="ECO:0007669"/>
    <property type="project" value="UniProtKB-ARBA"/>
</dbReference>
<dbReference type="Gene3D" id="3.50.50.60">
    <property type="entry name" value="FAD/NAD(P)-binding domain"/>
    <property type="match status" value="2"/>
</dbReference>
<dbReference type="PANTHER" id="PTHR43734">
    <property type="entry name" value="PHYTOENE DESATURASE"/>
    <property type="match status" value="1"/>
</dbReference>
<keyword evidence="4" id="KW-0560">Oxidoreductase</keyword>
<evidence type="ECO:0000259" key="5">
    <source>
        <dbReference type="Pfam" id="PF01593"/>
    </source>
</evidence>
<dbReference type="SUPFAM" id="SSF51905">
    <property type="entry name" value="FAD/NAD(P)-binding domain"/>
    <property type="match status" value="1"/>
</dbReference>
<comment type="similarity">
    <text evidence="2">Belongs to the carotenoid/retinoid oxidoreductase family.</text>
</comment>
<feature type="domain" description="Amine oxidase" evidence="5">
    <location>
        <begin position="25"/>
        <end position="498"/>
    </location>
</feature>
<dbReference type="InterPro" id="IPR014105">
    <property type="entry name" value="Carotenoid/retinoid_OxRdtase"/>
</dbReference>
<dbReference type="EMBL" id="KP211932">
    <property type="protein sequence ID" value="ANV81247.1"/>
    <property type="molecule type" value="Genomic_DNA"/>
</dbReference>
<organism evidence="6">
    <name type="scientific">uncultured Poseidoniia archaeon</name>
    <dbReference type="NCBI Taxonomy" id="1697135"/>
    <lineage>
        <taxon>Archaea</taxon>
        <taxon>Methanobacteriati</taxon>
        <taxon>Thermoplasmatota</taxon>
        <taxon>Candidatus Poseidoniia</taxon>
        <taxon>environmental samples</taxon>
    </lineage>
</organism>
<dbReference type="Pfam" id="PF01593">
    <property type="entry name" value="Amino_oxidase"/>
    <property type="match status" value="1"/>
</dbReference>